<accession>A0A6J0PS33</accession>
<dbReference type="PANTHER" id="PTHR11439:SF461">
    <property type="entry name" value="OS10G0432200 PROTEIN"/>
    <property type="match status" value="1"/>
</dbReference>
<dbReference type="Proteomes" id="UP000504607">
    <property type="component" value="Chromosome 16"/>
</dbReference>
<reference evidence="3" key="1">
    <citation type="submission" date="2025-08" db="UniProtKB">
        <authorList>
            <consortium name="RefSeq"/>
        </authorList>
    </citation>
    <scope>IDENTIFICATION</scope>
</reference>
<sequence length="186" mass="21426">MVVTDSDPQDIHDTKQYLHEYFEMKDLGSLRFFLDIEVNYQYASLFISQIKYASDLLIRAGVIDNKTADIPLELNLKLRPIDGKILTDSSRYRQLVDSFNSLTIIWSDISHAVHVISQFIAESRSVHYASILQILRYIKGTLYCGLLFFSFDLTLCAYSNADWTGDVTHHRSTIGYCIFFRHSPIA</sequence>
<dbReference type="PANTHER" id="PTHR11439">
    <property type="entry name" value="GAG-POL-RELATED RETROTRANSPOSON"/>
    <property type="match status" value="1"/>
</dbReference>
<dbReference type="InParanoid" id="A0A6J0PS33"/>
<protein>
    <submittedName>
        <fullName evidence="3">Uncharacterized protein LOC109506711</fullName>
    </submittedName>
</protein>
<dbReference type="RefSeq" id="XP_019710926.1">
    <property type="nucleotide sequence ID" value="XM_019855367.1"/>
</dbReference>
<dbReference type="AlphaFoldDB" id="A0A6J0PS33"/>
<keyword evidence="2" id="KW-1185">Reference proteome</keyword>
<dbReference type="Pfam" id="PF07727">
    <property type="entry name" value="RVT_2"/>
    <property type="match status" value="1"/>
</dbReference>
<dbReference type="OrthoDB" id="661132at2759"/>
<feature type="domain" description="Reverse transcriptase Ty1/copia-type" evidence="1">
    <location>
        <begin position="1"/>
        <end position="73"/>
    </location>
</feature>
<evidence type="ECO:0000313" key="3">
    <source>
        <dbReference type="RefSeq" id="XP_019710926.1"/>
    </source>
</evidence>
<dbReference type="InterPro" id="IPR013103">
    <property type="entry name" value="RVT_2"/>
</dbReference>
<evidence type="ECO:0000259" key="1">
    <source>
        <dbReference type="Pfam" id="PF07727"/>
    </source>
</evidence>
<evidence type="ECO:0000313" key="2">
    <source>
        <dbReference type="Proteomes" id="UP000504607"/>
    </source>
</evidence>
<name>A0A6J0PS33_ELAGV</name>
<gene>
    <name evidence="3" type="primary">LOC109506711</name>
</gene>
<organism evidence="2 3">
    <name type="scientific">Elaeis guineensis var. tenera</name>
    <name type="common">Oil palm</name>
    <dbReference type="NCBI Taxonomy" id="51953"/>
    <lineage>
        <taxon>Eukaryota</taxon>
        <taxon>Viridiplantae</taxon>
        <taxon>Streptophyta</taxon>
        <taxon>Embryophyta</taxon>
        <taxon>Tracheophyta</taxon>
        <taxon>Spermatophyta</taxon>
        <taxon>Magnoliopsida</taxon>
        <taxon>Liliopsida</taxon>
        <taxon>Arecaceae</taxon>
        <taxon>Arecoideae</taxon>
        <taxon>Cocoseae</taxon>
        <taxon>Elaeidinae</taxon>
        <taxon>Elaeis</taxon>
    </lineage>
</organism>
<proteinExistence type="predicted"/>